<keyword evidence="10" id="KW-1185">Reference proteome</keyword>
<feature type="domain" description="ComEC/Rec2-related protein" evidence="8">
    <location>
        <begin position="298"/>
        <end position="558"/>
    </location>
</feature>
<proteinExistence type="predicted"/>
<accession>A0ABX0DAT5</accession>
<evidence type="ECO:0000256" key="6">
    <source>
        <dbReference type="SAM" id="MobiDB-lite"/>
    </source>
</evidence>
<gene>
    <name evidence="9" type="ORF">G6N77_03555</name>
</gene>
<dbReference type="Pfam" id="PF03772">
    <property type="entry name" value="Competence"/>
    <property type="match status" value="1"/>
</dbReference>
<dbReference type="InterPro" id="IPR004477">
    <property type="entry name" value="ComEC_N"/>
</dbReference>
<feature type="transmembrane region" description="Helical" evidence="7">
    <location>
        <begin position="443"/>
        <end position="469"/>
    </location>
</feature>
<dbReference type="EMBL" id="JAAKZI010000003">
    <property type="protein sequence ID" value="NGN82540.1"/>
    <property type="molecule type" value="Genomic_DNA"/>
</dbReference>
<feature type="transmembrane region" description="Helical" evidence="7">
    <location>
        <begin position="85"/>
        <end position="102"/>
    </location>
</feature>
<evidence type="ECO:0000256" key="4">
    <source>
        <dbReference type="ARBA" id="ARBA00022989"/>
    </source>
</evidence>
<comment type="caution">
    <text evidence="9">The sequence shown here is derived from an EMBL/GenBank/DDBJ whole genome shotgun (WGS) entry which is preliminary data.</text>
</comment>
<evidence type="ECO:0000256" key="5">
    <source>
        <dbReference type="ARBA" id="ARBA00023136"/>
    </source>
</evidence>
<dbReference type="RefSeq" id="WP_165180623.1">
    <property type="nucleotide sequence ID" value="NZ_JAAKZI010000003.1"/>
</dbReference>
<comment type="subcellular location">
    <subcellularLocation>
        <location evidence="1">Cell membrane</location>
        <topology evidence="1">Multi-pass membrane protein</topology>
    </subcellularLocation>
</comment>
<dbReference type="InterPro" id="IPR052159">
    <property type="entry name" value="Competence_DNA_uptake"/>
</dbReference>
<feature type="transmembrane region" description="Helical" evidence="7">
    <location>
        <begin position="510"/>
        <end position="530"/>
    </location>
</feature>
<feature type="transmembrane region" description="Helical" evidence="7">
    <location>
        <begin position="542"/>
        <end position="564"/>
    </location>
</feature>
<feature type="region of interest" description="Disordered" evidence="6">
    <location>
        <begin position="1"/>
        <end position="39"/>
    </location>
</feature>
<evidence type="ECO:0000256" key="2">
    <source>
        <dbReference type="ARBA" id="ARBA00022475"/>
    </source>
</evidence>
<keyword evidence="3 7" id="KW-0812">Transmembrane</keyword>
<keyword evidence="2" id="KW-1003">Cell membrane</keyword>
<feature type="transmembrane region" description="Helical" evidence="7">
    <location>
        <begin position="418"/>
        <end position="436"/>
    </location>
</feature>
<evidence type="ECO:0000256" key="3">
    <source>
        <dbReference type="ARBA" id="ARBA00022692"/>
    </source>
</evidence>
<dbReference type="PANTHER" id="PTHR30619:SF1">
    <property type="entry name" value="RECOMBINATION PROTEIN 2"/>
    <property type="match status" value="1"/>
</dbReference>
<dbReference type="PANTHER" id="PTHR30619">
    <property type="entry name" value="DNA INTERNALIZATION/COMPETENCE PROTEIN COMEC/REC2"/>
    <property type="match status" value="1"/>
</dbReference>
<keyword evidence="4 7" id="KW-1133">Transmembrane helix</keyword>
<feature type="transmembrane region" description="Helical" evidence="7">
    <location>
        <begin position="133"/>
        <end position="154"/>
    </location>
</feature>
<keyword evidence="5 7" id="KW-0472">Membrane</keyword>
<organism evidence="9 10">
    <name type="scientific">Arthrobacter silviterrae</name>
    <dbReference type="NCBI Taxonomy" id="2026658"/>
    <lineage>
        <taxon>Bacteria</taxon>
        <taxon>Bacillati</taxon>
        <taxon>Actinomycetota</taxon>
        <taxon>Actinomycetes</taxon>
        <taxon>Micrococcales</taxon>
        <taxon>Micrococcaceae</taxon>
        <taxon>Arthrobacter</taxon>
    </lineage>
</organism>
<feature type="transmembrane region" description="Helical" evidence="7">
    <location>
        <begin position="481"/>
        <end position="503"/>
    </location>
</feature>
<sequence length="611" mass="62332">MRAPDSRWARYSRAAVEGGRKEGAGEEPEPRTGNLRQRHNGVIPPAILNRLREARARVAVAVAAWAKEAGHAAAEGPPRRPDLRMVPAVAATWGGAIAAIGLPWSFSAAGAAGSALVVAATAVRMVKRRRAGAAALALMAAAACLGTLLAGVALRQYDRQHSPLAVAVARGMELTVEMEISSAPRPLESAYGPRKFIFDAVIHQATGGGSLLTGNLPVRVIAGQEWSRLPQGATVHTAGTVAPGALQDSMAGILRPATPPLDVRPGGAGPHFGASLAASAQRAWGRLSQDAAGLLPGMVMGDRSGQEPALGESMKTVGLTHLTAVSGSNCTLVLTMLMLALRTVHLPAFPSSAAAVFGLAGFVAVVGPDPSVLRAAVMGAVGCLAMVGGRPRRAGTLLSVSILVLLVADPWLSLDYAFILSVLATLGLHLVGRRCATWLGAWLPAVVAQAVAIPLAAQLFCAPVIVLLQPRLLLYTVPANMAAAPVVALVTMAGTVAMVLAPVVPALADACSVVAGAGSWWVAAVARWMAALPAASLPWPGGAAGLVLMAVLNVAVLGTLVALVERQRLAAALKSMQRAVPPRWRILIGFGPLTAAAALAAALWTAAVGGG</sequence>
<name>A0ABX0DAT5_9MICC</name>
<feature type="compositionally biased region" description="Basic and acidic residues" evidence="6">
    <location>
        <begin position="18"/>
        <end position="30"/>
    </location>
</feature>
<protein>
    <submittedName>
        <fullName evidence="9">ComEC/Rec2 family competence protein</fullName>
    </submittedName>
</protein>
<reference evidence="9 10" key="1">
    <citation type="submission" date="2020-02" db="EMBL/GenBank/DDBJ databases">
        <title>Genome sequence of the type strain DSM 27180 of Arthrobacter silviterrae.</title>
        <authorList>
            <person name="Gao J."/>
            <person name="Sun J."/>
        </authorList>
    </citation>
    <scope>NUCLEOTIDE SEQUENCE [LARGE SCALE GENOMIC DNA]</scope>
    <source>
        <strain evidence="9 10">DSM 27180</strain>
    </source>
</reference>
<dbReference type="Proteomes" id="UP000479226">
    <property type="component" value="Unassembled WGS sequence"/>
</dbReference>
<evidence type="ECO:0000256" key="1">
    <source>
        <dbReference type="ARBA" id="ARBA00004651"/>
    </source>
</evidence>
<evidence type="ECO:0000313" key="10">
    <source>
        <dbReference type="Proteomes" id="UP000479226"/>
    </source>
</evidence>
<feature type="transmembrane region" description="Helical" evidence="7">
    <location>
        <begin position="348"/>
        <end position="366"/>
    </location>
</feature>
<evidence type="ECO:0000256" key="7">
    <source>
        <dbReference type="SAM" id="Phobius"/>
    </source>
</evidence>
<feature type="transmembrane region" description="Helical" evidence="7">
    <location>
        <begin position="584"/>
        <end position="607"/>
    </location>
</feature>
<evidence type="ECO:0000259" key="8">
    <source>
        <dbReference type="Pfam" id="PF03772"/>
    </source>
</evidence>
<evidence type="ECO:0000313" key="9">
    <source>
        <dbReference type="EMBL" id="NGN82540.1"/>
    </source>
</evidence>
<dbReference type="NCBIfam" id="TIGR00360">
    <property type="entry name" value="ComEC_N-term"/>
    <property type="match status" value="1"/>
</dbReference>